<evidence type="ECO:0000313" key="3">
    <source>
        <dbReference type="EMBL" id="GAA1793788.1"/>
    </source>
</evidence>
<dbReference type="EMBL" id="BAAAOB010000003">
    <property type="protein sequence ID" value="GAA1793788.1"/>
    <property type="molecule type" value="Genomic_DNA"/>
</dbReference>
<dbReference type="PANTHER" id="PTHR33741">
    <property type="entry name" value="TRANSMEMBRANE PROTEIN DDB_G0269096-RELATED"/>
    <property type="match status" value="1"/>
</dbReference>
<feature type="transmembrane region" description="Helical" evidence="1">
    <location>
        <begin position="87"/>
        <end position="117"/>
    </location>
</feature>
<keyword evidence="1" id="KW-0472">Membrane</keyword>
<gene>
    <name evidence="3" type="ORF">GCM10009768_23350</name>
</gene>
<name>A0ABN2LML1_9MICO</name>
<feature type="transmembrane region" description="Helical" evidence="1">
    <location>
        <begin position="47"/>
        <end position="67"/>
    </location>
</feature>
<keyword evidence="1" id="KW-1133">Transmembrane helix</keyword>
<accession>A0ABN2LML1</accession>
<dbReference type="PANTHER" id="PTHR33741:SF5">
    <property type="entry name" value="TRANSMEMBRANE PROTEIN DDB_G0269096-RELATED"/>
    <property type="match status" value="1"/>
</dbReference>
<keyword evidence="1" id="KW-0812">Transmembrane</keyword>
<evidence type="ECO:0000259" key="2">
    <source>
        <dbReference type="Pfam" id="PF04982"/>
    </source>
</evidence>
<dbReference type="InterPro" id="IPR007065">
    <property type="entry name" value="HPP"/>
</dbReference>
<evidence type="ECO:0000256" key="1">
    <source>
        <dbReference type="SAM" id="Phobius"/>
    </source>
</evidence>
<protein>
    <recommendedName>
        <fullName evidence="2">HPP transmembrane region domain-containing protein</fullName>
    </recommendedName>
</protein>
<reference evidence="3 4" key="1">
    <citation type="journal article" date="2019" name="Int. J. Syst. Evol. Microbiol.">
        <title>The Global Catalogue of Microorganisms (GCM) 10K type strain sequencing project: providing services to taxonomists for standard genome sequencing and annotation.</title>
        <authorList>
            <consortium name="The Broad Institute Genomics Platform"/>
            <consortium name="The Broad Institute Genome Sequencing Center for Infectious Disease"/>
            <person name="Wu L."/>
            <person name="Ma J."/>
        </authorList>
    </citation>
    <scope>NUCLEOTIDE SEQUENCE [LARGE SCALE GENOMIC DNA]</scope>
    <source>
        <strain evidence="3 4">JCM 14736</strain>
    </source>
</reference>
<organism evidence="3 4">
    <name type="scientific">Leucobacter iarius</name>
    <dbReference type="NCBI Taxonomy" id="333963"/>
    <lineage>
        <taxon>Bacteria</taxon>
        <taxon>Bacillati</taxon>
        <taxon>Actinomycetota</taxon>
        <taxon>Actinomycetes</taxon>
        <taxon>Micrococcales</taxon>
        <taxon>Microbacteriaceae</taxon>
        <taxon>Leucobacter</taxon>
    </lineage>
</organism>
<keyword evidence="4" id="KW-1185">Reference proteome</keyword>
<evidence type="ECO:0000313" key="4">
    <source>
        <dbReference type="Proteomes" id="UP001500851"/>
    </source>
</evidence>
<feature type="domain" description="HPP transmembrane region" evidence="2">
    <location>
        <begin position="20"/>
        <end position="163"/>
    </location>
</feature>
<comment type="caution">
    <text evidence="3">The sequence shown here is derived from an EMBL/GenBank/DDBJ whole genome shotgun (WGS) entry which is preliminary data.</text>
</comment>
<dbReference type="InterPro" id="IPR058581">
    <property type="entry name" value="TM_HPP"/>
</dbReference>
<dbReference type="Pfam" id="PF04982">
    <property type="entry name" value="TM_HPP"/>
    <property type="match status" value="1"/>
</dbReference>
<dbReference type="Proteomes" id="UP001500851">
    <property type="component" value="Unassembled WGS sequence"/>
</dbReference>
<feature type="transmembrane region" description="Helical" evidence="1">
    <location>
        <begin position="21"/>
        <end position="41"/>
    </location>
</feature>
<sequence>MAERRTRRPSLWSRVRPTQPAIPWHTIVGASVAGALTIAVLGLGGDLVGTPILIAAFGSSCVLVFLLPDAPLSKPINVVGGHLLSALCGLAVHAVLPTAWWSLGLAVGIAMAVMAAARVVHPPAGGTPIAIMLAHAGWGYLLTPVLAGALVLSACALAYRFLLRRLARRPGAPAPRV</sequence>
<proteinExistence type="predicted"/>
<feature type="transmembrane region" description="Helical" evidence="1">
    <location>
        <begin position="137"/>
        <end position="159"/>
    </location>
</feature>